<dbReference type="EMBL" id="AMQN01015326">
    <property type="status" value="NOT_ANNOTATED_CDS"/>
    <property type="molecule type" value="Genomic_DNA"/>
</dbReference>
<dbReference type="AlphaFoldDB" id="R7TAM9"/>
<evidence type="ECO:0000256" key="1">
    <source>
        <dbReference type="SAM" id="SignalP"/>
    </source>
</evidence>
<gene>
    <name evidence="2" type="ORF">CAPTEDRAFT_192311</name>
</gene>
<keyword evidence="4" id="KW-1185">Reference proteome</keyword>
<evidence type="ECO:0000313" key="2">
    <source>
        <dbReference type="EMBL" id="ELT88537.1"/>
    </source>
</evidence>
<reference evidence="3" key="3">
    <citation type="submission" date="2015-06" db="UniProtKB">
        <authorList>
            <consortium name="EnsemblMetazoa"/>
        </authorList>
    </citation>
    <scope>IDENTIFICATION</scope>
</reference>
<feature type="signal peptide" evidence="1">
    <location>
        <begin position="1"/>
        <end position="27"/>
    </location>
</feature>
<reference evidence="2 4" key="2">
    <citation type="journal article" date="2013" name="Nature">
        <title>Insights into bilaterian evolution from three spiralian genomes.</title>
        <authorList>
            <person name="Simakov O."/>
            <person name="Marletaz F."/>
            <person name="Cho S.J."/>
            <person name="Edsinger-Gonzales E."/>
            <person name="Havlak P."/>
            <person name="Hellsten U."/>
            <person name="Kuo D.H."/>
            <person name="Larsson T."/>
            <person name="Lv J."/>
            <person name="Arendt D."/>
            <person name="Savage R."/>
            <person name="Osoegawa K."/>
            <person name="de Jong P."/>
            <person name="Grimwood J."/>
            <person name="Chapman J.A."/>
            <person name="Shapiro H."/>
            <person name="Aerts A."/>
            <person name="Otillar R.P."/>
            <person name="Terry A.Y."/>
            <person name="Boore J.L."/>
            <person name="Grigoriev I.V."/>
            <person name="Lindberg D.R."/>
            <person name="Seaver E.C."/>
            <person name="Weisblat D.A."/>
            <person name="Putnam N.H."/>
            <person name="Rokhsar D.S."/>
        </authorList>
    </citation>
    <scope>NUCLEOTIDE SEQUENCE</scope>
    <source>
        <strain evidence="2 4">I ESC-2004</strain>
    </source>
</reference>
<dbReference type="EnsemblMetazoa" id="CapteT192311">
    <property type="protein sequence ID" value="CapteP192311"/>
    <property type="gene ID" value="CapteG192311"/>
</dbReference>
<feature type="chain" id="PRO_5008786814" evidence="1">
    <location>
        <begin position="28"/>
        <end position="465"/>
    </location>
</feature>
<sequence length="465" mass="54228">MLSRWSQPCFWALKSMLALGLVLGVLALTFDLTKETSRSSTEATELNLTRWLYGTQDEESRILLPTNDVIKQGFPFFRGRKFKIWNNDLHSSPVQDLKHFLNPFGVEVIHYALDARCKRYFNGQCRGADEIKVINQSSVMDMDDQVITDFYQAYKDDAEMKSIDAFVCFHPAAVCELFLTFNRSLFVIASTRYAAARPEEMRWHTWNWRLARIARSPRNLVAANNRYDVEYMKFYAGIEPELLPSFCGYTNAVYHPTSNSSFLLYAGRYPTTKHNAYFESEWTEACKIENCTGFSVCHFFGAFEGGHSFEEEASFRGVIHIPYQVSTMSFFEQYRMGIPLFAPSLDLLASLDQQFDFVNERNCKDLRKCYHDDDIASIPRHPSAAHLPDPHNKTDSAAIRYWLKFADFYQWPHVIHFDSIADLIRKMKSTNYEDVSRKMRTYNERVETLLLLKWKRILTRVSLHR</sequence>
<protein>
    <submittedName>
        <fullName evidence="2 3">Uncharacterized protein</fullName>
    </submittedName>
</protein>
<dbReference type="OrthoDB" id="419709at2759"/>
<dbReference type="Proteomes" id="UP000014760">
    <property type="component" value="Unassembled WGS sequence"/>
</dbReference>
<reference evidence="4" key="1">
    <citation type="submission" date="2012-12" db="EMBL/GenBank/DDBJ databases">
        <authorList>
            <person name="Hellsten U."/>
            <person name="Grimwood J."/>
            <person name="Chapman J.A."/>
            <person name="Shapiro H."/>
            <person name="Aerts A."/>
            <person name="Otillar R.P."/>
            <person name="Terry A.Y."/>
            <person name="Boore J.L."/>
            <person name="Simakov O."/>
            <person name="Marletaz F."/>
            <person name="Cho S.-J."/>
            <person name="Edsinger-Gonzales E."/>
            <person name="Havlak P."/>
            <person name="Kuo D.-H."/>
            <person name="Larsson T."/>
            <person name="Lv J."/>
            <person name="Arendt D."/>
            <person name="Savage R."/>
            <person name="Osoegawa K."/>
            <person name="de Jong P."/>
            <person name="Lindberg D.R."/>
            <person name="Seaver E.C."/>
            <person name="Weisblat D.A."/>
            <person name="Putnam N.H."/>
            <person name="Grigoriev I.V."/>
            <person name="Rokhsar D.S."/>
        </authorList>
    </citation>
    <scope>NUCLEOTIDE SEQUENCE</scope>
    <source>
        <strain evidence="4">I ESC-2004</strain>
    </source>
</reference>
<organism evidence="2">
    <name type="scientific">Capitella teleta</name>
    <name type="common">Polychaete worm</name>
    <dbReference type="NCBI Taxonomy" id="283909"/>
    <lineage>
        <taxon>Eukaryota</taxon>
        <taxon>Metazoa</taxon>
        <taxon>Spiralia</taxon>
        <taxon>Lophotrochozoa</taxon>
        <taxon>Annelida</taxon>
        <taxon>Polychaeta</taxon>
        <taxon>Sedentaria</taxon>
        <taxon>Scolecida</taxon>
        <taxon>Capitellidae</taxon>
        <taxon>Capitella</taxon>
    </lineage>
</organism>
<evidence type="ECO:0000313" key="4">
    <source>
        <dbReference type="Proteomes" id="UP000014760"/>
    </source>
</evidence>
<evidence type="ECO:0000313" key="3">
    <source>
        <dbReference type="EnsemblMetazoa" id="CapteP192311"/>
    </source>
</evidence>
<proteinExistence type="predicted"/>
<dbReference type="EMBL" id="KB311802">
    <property type="protein sequence ID" value="ELT88537.1"/>
    <property type="molecule type" value="Genomic_DNA"/>
</dbReference>
<dbReference type="OMA" id="ENSWRIR"/>
<keyword evidence="1" id="KW-0732">Signal</keyword>
<accession>R7TAM9</accession>
<dbReference type="HOGENOM" id="CLU_046470_0_0_1"/>
<name>R7TAM9_CAPTE</name>